<dbReference type="GO" id="GO:0140662">
    <property type="term" value="F:ATP-dependent protein folding chaperone"/>
    <property type="evidence" value="ECO:0007669"/>
    <property type="project" value="InterPro"/>
</dbReference>
<dbReference type="SUPFAM" id="SSF48592">
    <property type="entry name" value="GroEL equatorial domain-like"/>
    <property type="match status" value="1"/>
</dbReference>
<dbReference type="HAMAP" id="MF_00600">
    <property type="entry name" value="CH60"/>
    <property type="match status" value="1"/>
</dbReference>
<comment type="function">
    <text evidence="9 11">Together with its co-chaperonin GroES, plays an essential role in assisting protein folding. The GroEL-GroES system forms a nano-cage that allows encapsulation of the non-native substrate proteins and provides a physical environment optimized to promote and accelerate protein folding.</text>
</comment>
<dbReference type="InterPro" id="IPR002423">
    <property type="entry name" value="Cpn60/GroEL/TCP-1"/>
</dbReference>
<dbReference type="PANTHER" id="PTHR45633">
    <property type="entry name" value="60 KDA HEAT SHOCK PROTEIN, MITOCHONDRIAL"/>
    <property type="match status" value="1"/>
</dbReference>
<evidence type="ECO:0000313" key="12">
    <source>
        <dbReference type="EMBL" id="VEI13102.1"/>
    </source>
</evidence>
<dbReference type="Gene3D" id="3.50.7.10">
    <property type="entry name" value="GroEL"/>
    <property type="match status" value="1"/>
</dbReference>
<dbReference type="CDD" id="cd03344">
    <property type="entry name" value="GroEL"/>
    <property type="match status" value="1"/>
</dbReference>
<dbReference type="SUPFAM" id="SSF54849">
    <property type="entry name" value="GroEL-intermediate domain like"/>
    <property type="match status" value="1"/>
</dbReference>
<keyword evidence="13" id="KW-1185">Reference proteome</keyword>
<evidence type="ECO:0000256" key="8">
    <source>
        <dbReference type="ARBA" id="ARBA00025702"/>
    </source>
</evidence>
<dbReference type="NCBIfam" id="NF009488">
    <property type="entry name" value="PRK12850.1"/>
    <property type="match status" value="1"/>
</dbReference>
<organism evidence="12 13">
    <name type="scientific">Trueperella bialowiezensis</name>
    <dbReference type="NCBI Taxonomy" id="312285"/>
    <lineage>
        <taxon>Bacteria</taxon>
        <taxon>Bacillati</taxon>
        <taxon>Actinomycetota</taxon>
        <taxon>Actinomycetes</taxon>
        <taxon>Actinomycetales</taxon>
        <taxon>Actinomycetaceae</taxon>
        <taxon>Trueperella</taxon>
    </lineage>
</organism>
<evidence type="ECO:0000256" key="5">
    <source>
        <dbReference type="ARBA" id="ARBA00022840"/>
    </source>
</evidence>
<dbReference type="InterPro" id="IPR027409">
    <property type="entry name" value="GroEL-like_apical_dom_sf"/>
</dbReference>
<evidence type="ECO:0000256" key="11">
    <source>
        <dbReference type="RuleBase" id="RU000419"/>
    </source>
</evidence>
<dbReference type="InterPro" id="IPR027410">
    <property type="entry name" value="TCP-1-like_intermed_sf"/>
</dbReference>
<dbReference type="GO" id="GO:0042026">
    <property type="term" value="P:protein refolding"/>
    <property type="evidence" value="ECO:0007669"/>
    <property type="project" value="UniProtKB-UniRule"/>
</dbReference>
<dbReference type="InterPro" id="IPR018370">
    <property type="entry name" value="Chaperonin_Cpn60_CS"/>
</dbReference>
<reference evidence="12 13" key="1">
    <citation type="submission" date="2018-12" db="EMBL/GenBank/DDBJ databases">
        <authorList>
            <consortium name="Pathogen Informatics"/>
        </authorList>
    </citation>
    <scope>NUCLEOTIDE SEQUENCE [LARGE SCALE GENOMIC DNA]</scope>
    <source>
        <strain evidence="12 13">NCTC13354</strain>
    </source>
</reference>
<evidence type="ECO:0000256" key="3">
    <source>
        <dbReference type="ARBA" id="ARBA00006607"/>
    </source>
</evidence>
<dbReference type="NCBIfam" id="TIGR02348">
    <property type="entry name" value="GroEL"/>
    <property type="match status" value="1"/>
</dbReference>
<dbReference type="GO" id="GO:0009408">
    <property type="term" value="P:response to heat"/>
    <property type="evidence" value="ECO:0007669"/>
    <property type="project" value="UniProtKB-ARBA"/>
</dbReference>
<dbReference type="NCBIfam" id="NF009487">
    <property type="entry name" value="PRK12849.1"/>
    <property type="match status" value="1"/>
</dbReference>
<comment type="caution">
    <text evidence="9">Lacks conserved residue(s) required for the propagation of feature annotation.</text>
</comment>
<evidence type="ECO:0000313" key="13">
    <source>
        <dbReference type="Proteomes" id="UP000269542"/>
    </source>
</evidence>
<gene>
    <name evidence="12" type="primary">groL1</name>
    <name evidence="9" type="synonym">groEL</name>
    <name evidence="9" type="synonym">groL</name>
    <name evidence="12" type="ORF">NCTC13354_00804</name>
</gene>
<evidence type="ECO:0000256" key="4">
    <source>
        <dbReference type="ARBA" id="ARBA00022741"/>
    </source>
</evidence>
<dbReference type="Pfam" id="PF00118">
    <property type="entry name" value="Cpn60_TCP1"/>
    <property type="match status" value="1"/>
</dbReference>
<comment type="similarity">
    <text evidence="3 9 10">Belongs to the chaperonin (HSP60) family.</text>
</comment>
<dbReference type="Gene3D" id="1.10.560.10">
    <property type="entry name" value="GroEL-like equatorial domain"/>
    <property type="match status" value="1"/>
</dbReference>
<dbReference type="EC" id="5.6.1.7" evidence="9"/>
<dbReference type="AlphaFoldDB" id="A0A448PDV9"/>
<evidence type="ECO:0000256" key="6">
    <source>
        <dbReference type="ARBA" id="ARBA00023186"/>
    </source>
</evidence>
<dbReference type="GO" id="GO:0051082">
    <property type="term" value="F:unfolded protein binding"/>
    <property type="evidence" value="ECO:0007669"/>
    <property type="project" value="UniProtKB-UniRule"/>
</dbReference>
<keyword evidence="5 9" id="KW-0067">ATP-binding</keyword>
<evidence type="ECO:0000256" key="2">
    <source>
        <dbReference type="ARBA" id="ARBA00004241"/>
    </source>
</evidence>
<comment type="subunit">
    <text evidence="9 11">Forms a cylinder of 14 subunits composed of two heptameric rings stacked back-to-back. Interacts with the co-chaperonin GroES.</text>
</comment>
<feature type="binding site" evidence="9">
    <location>
        <position position="493"/>
    </location>
    <ligand>
        <name>ATP</name>
        <dbReference type="ChEBI" id="CHEBI:30616"/>
    </ligand>
</feature>
<sequence length="541" mass="56846">MAKIIHFDEEARRGMERGLDVLANTVKVTLGPKGRNVVLDKQWGAPSITNDGVSIAKEIELEDPFESIGAELVKEVAKKTDDVAGDGTTTATVLAQALVKEGLRNVVAGANPIALRRGIDVAVDAVVKQLLEDAKEVETTEEIAATAAISAGDKEIGELIAEALDKVGKEGVVTVEESNTFGTELELTEGMSFDKGYLSPYFVTDAERQEVVLEDAYILFVESKVSNMKDLLPLLEKVMQTGKPLVIIAEDVEGEALATLVVNKIRGIFKSAAVKAPGFGDRRKEMLQDMAVLTGGQVISETVGLKLENADIPMLGQARKVVMTKDSTTIVDGAGSKEDIDGRVAVIKTQIENSTSDYDREKLQERLAKLAGGVAVIKSGAATEVELKERKQRIEDAVLNAKAAVEEGIVAGGGVALLQAADKAFENLELEGDEATGANIVRYAVEAPLKQIAENAGLEGGVVAEKVRALPAGEGLDAQTGEYTDLLAAGIADPVKVTRSALQNAASIAGLFLTTEAVVANKPEPAGQDDAAAAAAGGGMY</sequence>
<evidence type="ECO:0000256" key="1">
    <source>
        <dbReference type="ARBA" id="ARBA00004191"/>
    </source>
</evidence>
<dbReference type="Gene3D" id="3.30.260.10">
    <property type="entry name" value="TCP-1-like chaperonin intermediate domain"/>
    <property type="match status" value="1"/>
</dbReference>
<keyword evidence="9" id="KW-0963">Cytoplasm</keyword>
<dbReference type="SUPFAM" id="SSF52029">
    <property type="entry name" value="GroEL apical domain-like"/>
    <property type="match status" value="1"/>
</dbReference>
<proteinExistence type="inferred from homology"/>
<dbReference type="PRINTS" id="PR00298">
    <property type="entry name" value="CHAPERONIN60"/>
</dbReference>
<dbReference type="RefSeq" id="WP_126416250.1">
    <property type="nucleotide sequence ID" value="NZ_LR134476.1"/>
</dbReference>
<evidence type="ECO:0000256" key="7">
    <source>
        <dbReference type="ARBA" id="ARBA00023235"/>
    </source>
</evidence>
<accession>A0A448PDV9</accession>
<feature type="binding site" evidence="9">
    <location>
        <begin position="86"/>
        <end position="90"/>
    </location>
    <ligand>
        <name>ATP</name>
        <dbReference type="ChEBI" id="CHEBI:30616"/>
    </ligand>
</feature>
<comment type="subcellular location">
    <subcellularLocation>
        <location evidence="2">Cell surface</location>
    </subcellularLocation>
    <subcellularLocation>
        <location evidence="9">Cytoplasm</location>
    </subcellularLocation>
    <subcellularLocation>
        <location evidence="8">Secreted</location>
        <location evidence="8">Capsule</location>
    </subcellularLocation>
    <subcellularLocation>
        <location evidence="1">Secreted</location>
        <location evidence="1">Cell wall</location>
    </subcellularLocation>
</comment>
<evidence type="ECO:0000256" key="10">
    <source>
        <dbReference type="RuleBase" id="RU000418"/>
    </source>
</evidence>
<dbReference type="GO" id="GO:0016853">
    <property type="term" value="F:isomerase activity"/>
    <property type="evidence" value="ECO:0007669"/>
    <property type="project" value="UniProtKB-KW"/>
</dbReference>
<dbReference type="GO" id="GO:0042603">
    <property type="term" value="C:capsule"/>
    <property type="evidence" value="ECO:0007669"/>
    <property type="project" value="UniProtKB-SubCell"/>
</dbReference>
<dbReference type="NCBIfam" id="NF009489">
    <property type="entry name" value="PRK12851.1"/>
    <property type="match status" value="1"/>
</dbReference>
<dbReference type="OrthoDB" id="9766614at2"/>
<keyword evidence="7 9" id="KW-0413">Isomerase</keyword>
<feature type="binding site" evidence="9">
    <location>
        <position position="413"/>
    </location>
    <ligand>
        <name>ATP</name>
        <dbReference type="ChEBI" id="CHEBI:30616"/>
    </ligand>
</feature>
<keyword evidence="4 9" id="KW-0547">Nucleotide-binding</keyword>
<dbReference type="GO" id="GO:0005737">
    <property type="term" value="C:cytoplasm"/>
    <property type="evidence" value="ECO:0007669"/>
    <property type="project" value="UniProtKB-SubCell"/>
</dbReference>
<evidence type="ECO:0000256" key="9">
    <source>
        <dbReference type="HAMAP-Rule" id="MF_00600"/>
    </source>
</evidence>
<dbReference type="KEGG" id="tbw:NCTC13354_00804"/>
<protein>
    <recommendedName>
        <fullName evidence="9">Chaperonin GroEL</fullName>
        <ecNumber evidence="9">5.6.1.7</ecNumber>
    </recommendedName>
    <alternativeName>
        <fullName evidence="9">60 kDa chaperonin</fullName>
    </alternativeName>
    <alternativeName>
        <fullName evidence="9">Chaperonin-60</fullName>
        <shortName evidence="9">Cpn60</shortName>
    </alternativeName>
</protein>
<dbReference type="InterPro" id="IPR027413">
    <property type="entry name" value="GROEL-like_equatorial_sf"/>
</dbReference>
<dbReference type="GO" id="GO:0009986">
    <property type="term" value="C:cell surface"/>
    <property type="evidence" value="ECO:0007669"/>
    <property type="project" value="UniProtKB-SubCell"/>
</dbReference>
<dbReference type="NCBIfam" id="NF000592">
    <property type="entry name" value="PRK00013.1"/>
    <property type="match status" value="1"/>
</dbReference>
<dbReference type="GO" id="GO:0005524">
    <property type="term" value="F:ATP binding"/>
    <property type="evidence" value="ECO:0007669"/>
    <property type="project" value="UniProtKB-UniRule"/>
</dbReference>
<dbReference type="InterPro" id="IPR001844">
    <property type="entry name" value="Cpn60/GroEL"/>
</dbReference>
<feature type="binding site" evidence="9">
    <location>
        <begin position="29"/>
        <end position="32"/>
    </location>
    <ligand>
        <name>ATP</name>
        <dbReference type="ChEBI" id="CHEBI:30616"/>
    </ligand>
</feature>
<keyword evidence="6 9" id="KW-0143">Chaperone</keyword>
<dbReference type="EMBL" id="LR134476">
    <property type="protein sequence ID" value="VEI13102.1"/>
    <property type="molecule type" value="Genomic_DNA"/>
</dbReference>
<dbReference type="Proteomes" id="UP000269542">
    <property type="component" value="Chromosome"/>
</dbReference>
<dbReference type="PROSITE" id="PS00296">
    <property type="entry name" value="CHAPERONINS_CPN60"/>
    <property type="match status" value="1"/>
</dbReference>
<dbReference type="FunFam" id="3.50.7.10:FF:000001">
    <property type="entry name" value="60 kDa chaperonin"/>
    <property type="match status" value="1"/>
</dbReference>
<name>A0A448PDV9_9ACTO</name>